<name>A0A538TBD6_UNCEI</name>
<dbReference type="AlphaFoldDB" id="A0A538TBD6"/>
<evidence type="ECO:0000313" key="2">
    <source>
        <dbReference type="Proteomes" id="UP000316852"/>
    </source>
</evidence>
<protein>
    <submittedName>
        <fullName evidence="1">Helix-turn-helix domain-containing protein</fullName>
    </submittedName>
</protein>
<dbReference type="EMBL" id="VBOW01000003">
    <property type="protein sequence ID" value="TMQ60965.1"/>
    <property type="molecule type" value="Genomic_DNA"/>
</dbReference>
<dbReference type="Proteomes" id="UP000316852">
    <property type="component" value="Unassembled WGS sequence"/>
</dbReference>
<gene>
    <name evidence="1" type="ORF">E6K76_00300</name>
</gene>
<dbReference type="Gene3D" id="1.10.260.40">
    <property type="entry name" value="lambda repressor-like DNA-binding domains"/>
    <property type="match status" value="1"/>
</dbReference>
<dbReference type="InterPro" id="IPR010982">
    <property type="entry name" value="Lambda_DNA-bd_dom_sf"/>
</dbReference>
<sequence>MLRREDFLMIQSRAKAGVYQKDIAAELGVHPKTVSRALRRGSAPQGRRVC</sequence>
<dbReference type="Pfam" id="PF13384">
    <property type="entry name" value="HTH_23"/>
    <property type="match status" value="1"/>
</dbReference>
<accession>A0A538TBD6</accession>
<proteinExistence type="predicted"/>
<reference evidence="1 2" key="1">
    <citation type="journal article" date="2019" name="Nat. Microbiol.">
        <title>Mediterranean grassland soil C-N compound turnover is dependent on rainfall and depth, and is mediated by genomically divergent microorganisms.</title>
        <authorList>
            <person name="Diamond S."/>
            <person name="Andeer P.F."/>
            <person name="Li Z."/>
            <person name="Crits-Christoph A."/>
            <person name="Burstein D."/>
            <person name="Anantharaman K."/>
            <person name="Lane K.R."/>
            <person name="Thomas B.C."/>
            <person name="Pan C."/>
            <person name="Northen T.R."/>
            <person name="Banfield J.F."/>
        </authorList>
    </citation>
    <scope>NUCLEOTIDE SEQUENCE [LARGE SCALE GENOMIC DNA]</scope>
    <source>
        <strain evidence="1">WS_6</strain>
    </source>
</reference>
<comment type="caution">
    <text evidence="1">The sequence shown here is derived from an EMBL/GenBank/DDBJ whole genome shotgun (WGS) entry which is preliminary data.</text>
</comment>
<dbReference type="GO" id="GO:0003677">
    <property type="term" value="F:DNA binding"/>
    <property type="evidence" value="ECO:0007669"/>
    <property type="project" value="InterPro"/>
</dbReference>
<organism evidence="1 2">
    <name type="scientific">Eiseniibacteriota bacterium</name>
    <dbReference type="NCBI Taxonomy" id="2212470"/>
    <lineage>
        <taxon>Bacteria</taxon>
        <taxon>Candidatus Eiseniibacteriota</taxon>
    </lineage>
</organism>
<evidence type="ECO:0000313" key="1">
    <source>
        <dbReference type="EMBL" id="TMQ60965.1"/>
    </source>
</evidence>